<accession>A0A1H2WIF0</accession>
<dbReference type="Proteomes" id="UP000199488">
    <property type="component" value="Unassembled WGS sequence"/>
</dbReference>
<gene>
    <name evidence="1" type="ORF">SAMN05421781_2437</name>
</gene>
<evidence type="ECO:0000313" key="1">
    <source>
        <dbReference type="EMBL" id="SDW80034.1"/>
    </source>
</evidence>
<dbReference type="AlphaFoldDB" id="A0A1H2WIF0"/>
<evidence type="ECO:0000313" key="2">
    <source>
        <dbReference type="Proteomes" id="UP000199488"/>
    </source>
</evidence>
<name>A0A1H2WIF0_9BACI</name>
<proteinExistence type="predicted"/>
<protein>
    <submittedName>
        <fullName evidence="1">Uncharacterized protein</fullName>
    </submittedName>
</protein>
<dbReference type="STRING" id="1122204.SAMN05421781_2437"/>
<dbReference type="OrthoDB" id="2967251at2"/>
<sequence length="109" mass="13160">MRTIEINIQEDEIHGTVDETHKFTFRKMEDRSKKTFPFGLFKGHAKEHSNAAYLEIYQEEQRVLYWELEDFQDKDSLVFTREGLLEEGEWKPEELTLEGLRVEFYEPEL</sequence>
<dbReference type="EMBL" id="FNNC01000005">
    <property type="protein sequence ID" value="SDW80034.1"/>
    <property type="molecule type" value="Genomic_DNA"/>
</dbReference>
<reference evidence="1 2" key="1">
    <citation type="submission" date="2016-10" db="EMBL/GenBank/DDBJ databases">
        <authorList>
            <person name="de Groot N.N."/>
        </authorList>
    </citation>
    <scope>NUCLEOTIDE SEQUENCE [LARGE SCALE GENOMIC DNA]</scope>
    <source>
        <strain evidence="1 2">DSM 23126</strain>
    </source>
</reference>
<dbReference type="RefSeq" id="WP_091615488.1">
    <property type="nucleotide sequence ID" value="NZ_FNNC01000005.1"/>
</dbReference>
<organism evidence="1 2">
    <name type="scientific">Marinococcus luteus</name>
    <dbReference type="NCBI Taxonomy" id="1122204"/>
    <lineage>
        <taxon>Bacteria</taxon>
        <taxon>Bacillati</taxon>
        <taxon>Bacillota</taxon>
        <taxon>Bacilli</taxon>
        <taxon>Bacillales</taxon>
        <taxon>Bacillaceae</taxon>
        <taxon>Marinococcus</taxon>
    </lineage>
</organism>
<keyword evidence="2" id="KW-1185">Reference proteome</keyword>